<evidence type="ECO:0000313" key="2">
    <source>
        <dbReference type="Proteomes" id="UP001476247"/>
    </source>
</evidence>
<keyword evidence="2" id="KW-1185">Reference proteome</keyword>
<reference evidence="1 2" key="1">
    <citation type="submission" date="2024-04" db="EMBL/GenBank/DDBJ databases">
        <title>genome sequences of Mucor flavus KT1a and Helicostylum pulchrum KT1b strains isolation_sourced from the surface of a dry-aged beef.</title>
        <authorList>
            <person name="Toyotome T."/>
            <person name="Hosono M."/>
            <person name="Torimaru M."/>
            <person name="Fukuda K."/>
            <person name="Mikami N."/>
        </authorList>
    </citation>
    <scope>NUCLEOTIDE SEQUENCE [LARGE SCALE GENOMIC DNA]</scope>
    <source>
        <strain evidence="1 2">KT1b</strain>
    </source>
</reference>
<evidence type="ECO:0000313" key="1">
    <source>
        <dbReference type="EMBL" id="GAA5798501.1"/>
    </source>
</evidence>
<comment type="caution">
    <text evidence="1">The sequence shown here is derived from an EMBL/GenBank/DDBJ whole genome shotgun (WGS) entry which is preliminary data.</text>
</comment>
<organism evidence="1 2">
    <name type="scientific">Helicostylum pulchrum</name>
    <dbReference type="NCBI Taxonomy" id="562976"/>
    <lineage>
        <taxon>Eukaryota</taxon>
        <taxon>Fungi</taxon>
        <taxon>Fungi incertae sedis</taxon>
        <taxon>Mucoromycota</taxon>
        <taxon>Mucoromycotina</taxon>
        <taxon>Mucoromycetes</taxon>
        <taxon>Mucorales</taxon>
        <taxon>Mucorineae</taxon>
        <taxon>Mucoraceae</taxon>
        <taxon>Helicostylum</taxon>
    </lineage>
</organism>
<dbReference type="Proteomes" id="UP001476247">
    <property type="component" value="Unassembled WGS sequence"/>
</dbReference>
<evidence type="ECO:0008006" key="3">
    <source>
        <dbReference type="Google" id="ProtNLM"/>
    </source>
</evidence>
<dbReference type="EMBL" id="BAABUJ010000010">
    <property type="protein sequence ID" value="GAA5798501.1"/>
    <property type="molecule type" value="Genomic_DNA"/>
</dbReference>
<sequence>MQLIDSYYWKILLKETTDELPEFAKLEELKIKYICDKLNTKLETSPTTFNISKDPEKFIPALAFICQETEEEAESLASSAGIKNLGNSYSESLEMFDQVFDFKIFGYKSIGDLKNANSTGKDLFACFAQTDGHSISLQFIRKRRDKYSETPILALEDFSRTEAEENFLPCTIDPGRKNIYTAAIGHNSKEHQVCRCSDLERRCYTGSRRRQAYVDKLKIAKNIKDIETNIPTAKTVNLETYKKEEGNHKVEEKSRKWKPSKFVDSTLVPLAVFGDGMKQKDAVRMKKRLSGVTKILYKEIICRQKQNLAAIVDINEFRTSVTCNMCKGEGKMKPPKLSNGVKVNGILECGKPCHLLWQRDVNATKNMLDIANSIWEGQGRPIPFNRPIAVTTLKNCIQRSVNVFSKCLNKESV</sequence>
<accession>A0ABP9XUN2</accession>
<gene>
    <name evidence="1" type="ORF">HPULCUR_003905</name>
</gene>
<name>A0ABP9XUN2_9FUNG</name>
<protein>
    <recommendedName>
        <fullName evidence="3">Transposase</fullName>
    </recommendedName>
</protein>
<proteinExistence type="predicted"/>